<proteinExistence type="predicted"/>
<sequence length="259" mass="27966">MSDPAASPSCSLCLFRHVCRDAPATGTRPDAEKPLQPTHLIVPAGDAIFRQGRPVTAVFPLRQGSAKQVYESPLGWRQVTGFSLPGDVLGLEPNEAPAHSVSALALQDTECCVVPVEALRTHMADAGFRDSVRAVMRHQAERERILLVAVGSMKAAQRLAMLLLDLDAEHRRRGGTDSALTLAMSRTDIASLLGLTLETVSRLLSRFASVGLISVRQRRLRLIDRDGLAAVYADLDPMPRQIPAAIGPLAGNVDEPRPF</sequence>
<dbReference type="InterPro" id="IPR050397">
    <property type="entry name" value="Env_Response_Regulators"/>
</dbReference>
<protein>
    <recommendedName>
        <fullName evidence="4">HTH crp-type domain-containing protein</fullName>
    </recommendedName>
</protein>
<feature type="domain" description="HTH crp-type" evidence="4">
    <location>
        <begin position="153"/>
        <end position="226"/>
    </location>
</feature>
<evidence type="ECO:0000313" key="5">
    <source>
        <dbReference type="EMBL" id="CAG9173359.1"/>
    </source>
</evidence>
<dbReference type="PROSITE" id="PS00042">
    <property type="entry name" value="HTH_CRP_1"/>
    <property type="match status" value="1"/>
</dbReference>
<dbReference type="InterPro" id="IPR036390">
    <property type="entry name" value="WH_DNA-bd_sf"/>
</dbReference>
<accession>A0ABM8X0J1</accession>
<keyword evidence="6" id="KW-1185">Reference proteome</keyword>
<evidence type="ECO:0000256" key="1">
    <source>
        <dbReference type="ARBA" id="ARBA00023015"/>
    </source>
</evidence>
<dbReference type="SUPFAM" id="SSF51206">
    <property type="entry name" value="cAMP-binding domain-like"/>
    <property type="match status" value="1"/>
</dbReference>
<dbReference type="PANTHER" id="PTHR24567:SF75">
    <property type="entry name" value="FUMARATE AND NITRATE REDUCTION REGULATORY PROTEIN"/>
    <property type="match status" value="1"/>
</dbReference>
<dbReference type="Pfam" id="PF00027">
    <property type="entry name" value="cNMP_binding"/>
    <property type="match status" value="1"/>
</dbReference>
<dbReference type="Gene3D" id="2.60.120.10">
    <property type="entry name" value="Jelly Rolls"/>
    <property type="match status" value="1"/>
</dbReference>
<reference evidence="5 6" key="1">
    <citation type="submission" date="2021-08" db="EMBL/GenBank/DDBJ databases">
        <authorList>
            <person name="Peeters C."/>
        </authorList>
    </citation>
    <scope>NUCLEOTIDE SEQUENCE [LARGE SCALE GENOMIC DNA]</scope>
    <source>
        <strain evidence="5 6">LMG 23994</strain>
    </source>
</reference>
<dbReference type="EMBL" id="CAJZAF010000012">
    <property type="protein sequence ID" value="CAG9173359.1"/>
    <property type="molecule type" value="Genomic_DNA"/>
</dbReference>
<dbReference type="PANTHER" id="PTHR24567">
    <property type="entry name" value="CRP FAMILY TRANSCRIPTIONAL REGULATORY PROTEIN"/>
    <property type="match status" value="1"/>
</dbReference>
<name>A0ABM8X0J1_9BURK</name>
<dbReference type="InterPro" id="IPR014710">
    <property type="entry name" value="RmlC-like_jellyroll"/>
</dbReference>
<evidence type="ECO:0000256" key="2">
    <source>
        <dbReference type="ARBA" id="ARBA00023125"/>
    </source>
</evidence>
<dbReference type="Gene3D" id="1.10.10.10">
    <property type="entry name" value="Winged helix-like DNA-binding domain superfamily/Winged helix DNA-binding domain"/>
    <property type="match status" value="1"/>
</dbReference>
<dbReference type="PROSITE" id="PS51063">
    <property type="entry name" value="HTH_CRP_2"/>
    <property type="match status" value="1"/>
</dbReference>
<dbReference type="InterPro" id="IPR036388">
    <property type="entry name" value="WH-like_DNA-bd_sf"/>
</dbReference>
<evidence type="ECO:0000256" key="3">
    <source>
        <dbReference type="ARBA" id="ARBA00023163"/>
    </source>
</evidence>
<organism evidence="5 6">
    <name type="scientific">Cupriavidus pinatubonensis</name>
    <dbReference type="NCBI Taxonomy" id="248026"/>
    <lineage>
        <taxon>Bacteria</taxon>
        <taxon>Pseudomonadati</taxon>
        <taxon>Pseudomonadota</taxon>
        <taxon>Betaproteobacteria</taxon>
        <taxon>Burkholderiales</taxon>
        <taxon>Burkholderiaceae</taxon>
        <taxon>Cupriavidus</taxon>
    </lineage>
</organism>
<dbReference type="PRINTS" id="PR00034">
    <property type="entry name" value="HTHCRP"/>
</dbReference>
<gene>
    <name evidence="5" type="ORF">LMG23994_02623</name>
</gene>
<dbReference type="InterPro" id="IPR018490">
    <property type="entry name" value="cNMP-bd_dom_sf"/>
</dbReference>
<dbReference type="Proteomes" id="UP000701702">
    <property type="component" value="Unassembled WGS sequence"/>
</dbReference>
<dbReference type="Pfam" id="PF13545">
    <property type="entry name" value="HTH_Crp_2"/>
    <property type="match status" value="1"/>
</dbReference>
<dbReference type="SMART" id="SM00419">
    <property type="entry name" value="HTH_CRP"/>
    <property type="match status" value="1"/>
</dbReference>
<dbReference type="CDD" id="cd00038">
    <property type="entry name" value="CAP_ED"/>
    <property type="match status" value="1"/>
</dbReference>
<dbReference type="CDD" id="cd00092">
    <property type="entry name" value="HTH_CRP"/>
    <property type="match status" value="1"/>
</dbReference>
<keyword evidence="2" id="KW-0238">DNA-binding</keyword>
<evidence type="ECO:0000259" key="4">
    <source>
        <dbReference type="PROSITE" id="PS51063"/>
    </source>
</evidence>
<dbReference type="InterPro" id="IPR000595">
    <property type="entry name" value="cNMP-bd_dom"/>
</dbReference>
<dbReference type="SUPFAM" id="SSF46785">
    <property type="entry name" value="Winged helix' DNA-binding domain"/>
    <property type="match status" value="1"/>
</dbReference>
<dbReference type="InterPro" id="IPR018335">
    <property type="entry name" value="Tscrpt_reg_HTH_Crp-type_CS"/>
</dbReference>
<dbReference type="InterPro" id="IPR012318">
    <property type="entry name" value="HTH_CRP"/>
</dbReference>
<comment type="caution">
    <text evidence="5">The sequence shown here is derived from an EMBL/GenBank/DDBJ whole genome shotgun (WGS) entry which is preliminary data.</text>
</comment>
<keyword evidence="1" id="KW-0805">Transcription regulation</keyword>
<keyword evidence="3" id="KW-0804">Transcription</keyword>
<evidence type="ECO:0000313" key="6">
    <source>
        <dbReference type="Proteomes" id="UP000701702"/>
    </source>
</evidence>